<sequence length="59" mass="5632">MIPRQSIRTAPVPPLGAGGGGGGGGGAEAQAAAASTAVSATGLIMARSLSDAEERDCKH</sequence>
<dbReference type="EMBL" id="BSFD01000006">
    <property type="protein sequence ID" value="GLK49094.1"/>
    <property type="molecule type" value="Genomic_DNA"/>
</dbReference>
<gene>
    <name evidence="2" type="ORF">GCM10017620_20670</name>
</gene>
<proteinExistence type="predicted"/>
<organism evidence="2 3">
    <name type="scientific">Brevundimonas intermedia</name>
    <dbReference type="NCBI Taxonomy" id="74315"/>
    <lineage>
        <taxon>Bacteria</taxon>
        <taxon>Pseudomonadati</taxon>
        <taxon>Pseudomonadota</taxon>
        <taxon>Alphaproteobacteria</taxon>
        <taxon>Caulobacterales</taxon>
        <taxon>Caulobacteraceae</taxon>
        <taxon>Brevundimonas</taxon>
    </lineage>
</organism>
<accession>A0ABQ5TAK5</accession>
<dbReference type="Proteomes" id="UP001143509">
    <property type="component" value="Unassembled WGS sequence"/>
</dbReference>
<comment type="caution">
    <text evidence="2">The sequence shown here is derived from an EMBL/GenBank/DDBJ whole genome shotgun (WGS) entry which is preliminary data.</text>
</comment>
<feature type="region of interest" description="Disordered" evidence="1">
    <location>
        <begin position="1"/>
        <end position="33"/>
    </location>
</feature>
<name>A0ABQ5TAK5_9CAUL</name>
<feature type="compositionally biased region" description="Gly residues" evidence="1">
    <location>
        <begin position="16"/>
        <end position="27"/>
    </location>
</feature>
<reference evidence="2" key="1">
    <citation type="journal article" date="2014" name="Int. J. Syst. Evol. Microbiol.">
        <title>Complete genome of a new Firmicutes species belonging to the dominant human colonic microbiota ('Ruminococcus bicirculans') reveals two chromosomes and a selective capacity to utilize plant glucans.</title>
        <authorList>
            <consortium name="NISC Comparative Sequencing Program"/>
            <person name="Wegmann U."/>
            <person name="Louis P."/>
            <person name="Goesmann A."/>
            <person name="Henrissat B."/>
            <person name="Duncan S.H."/>
            <person name="Flint H.J."/>
        </authorList>
    </citation>
    <scope>NUCLEOTIDE SEQUENCE</scope>
    <source>
        <strain evidence="2">VKM B-1499</strain>
    </source>
</reference>
<evidence type="ECO:0000256" key="1">
    <source>
        <dbReference type="SAM" id="MobiDB-lite"/>
    </source>
</evidence>
<keyword evidence="3" id="KW-1185">Reference proteome</keyword>
<evidence type="ECO:0000313" key="2">
    <source>
        <dbReference type="EMBL" id="GLK49094.1"/>
    </source>
</evidence>
<evidence type="ECO:0000313" key="3">
    <source>
        <dbReference type="Proteomes" id="UP001143509"/>
    </source>
</evidence>
<reference evidence="2" key="2">
    <citation type="submission" date="2023-01" db="EMBL/GenBank/DDBJ databases">
        <authorList>
            <person name="Sun Q."/>
            <person name="Evtushenko L."/>
        </authorList>
    </citation>
    <scope>NUCLEOTIDE SEQUENCE</scope>
    <source>
        <strain evidence="2">VKM B-1499</strain>
    </source>
</reference>
<protein>
    <submittedName>
        <fullName evidence="2">Uncharacterized protein</fullName>
    </submittedName>
</protein>